<reference evidence="3" key="2">
    <citation type="submission" date="2021-10" db="EMBL/GenBank/DDBJ databases">
        <title>Phylogenomics reveals ancestral predisposition of the termite-cultivated fungus Termitomyces towards a domesticated lifestyle.</title>
        <authorList>
            <person name="Auxier B."/>
            <person name="Grum-Grzhimaylo A."/>
            <person name="Cardenas M.E."/>
            <person name="Lodge J.D."/>
            <person name="Laessoe T."/>
            <person name="Pedersen O."/>
            <person name="Smith M.E."/>
            <person name="Kuyper T.W."/>
            <person name="Franco-Molano E.A."/>
            <person name="Baroni T.J."/>
            <person name="Aanen D.K."/>
        </authorList>
    </citation>
    <scope>NUCLEOTIDE SEQUENCE</scope>
    <source>
        <strain evidence="3">D49</strain>
    </source>
</reference>
<evidence type="ECO:0000313" key="3">
    <source>
        <dbReference type="EMBL" id="KAG5650490.1"/>
    </source>
</evidence>
<protein>
    <recommendedName>
        <fullName evidence="2">Domain of unknown function at the cortex 1 domain-containing protein</fullName>
    </recommendedName>
</protein>
<dbReference type="EMBL" id="JABCKI010000437">
    <property type="protein sequence ID" value="KAG5650490.1"/>
    <property type="molecule type" value="Genomic_DNA"/>
</dbReference>
<dbReference type="OrthoDB" id="2119945at2759"/>
<feature type="compositionally biased region" description="Polar residues" evidence="1">
    <location>
        <begin position="236"/>
        <end position="253"/>
    </location>
</feature>
<dbReference type="Proteomes" id="UP000717328">
    <property type="component" value="Unassembled WGS sequence"/>
</dbReference>
<evidence type="ECO:0000259" key="2">
    <source>
        <dbReference type="Pfam" id="PF08588"/>
    </source>
</evidence>
<dbReference type="InterPro" id="IPR013897">
    <property type="entry name" value="Duc1"/>
</dbReference>
<evidence type="ECO:0000313" key="4">
    <source>
        <dbReference type="Proteomes" id="UP000717328"/>
    </source>
</evidence>
<organism evidence="3 4">
    <name type="scientific">Sphagnurus paluster</name>
    <dbReference type="NCBI Taxonomy" id="117069"/>
    <lineage>
        <taxon>Eukaryota</taxon>
        <taxon>Fungi</taxon>
        <taxon>Dikarya</taxon>
        <taxon>Basidiomycota</taxon>
        <taxon>Agaricomycotina</taxon>
        <taxon>Agaricomycetes</taxon>
        <taxon>Agaricomycetidae</taxon>
        <taxon>Agaricales</taxon>
        <taxon>Tricholomatineae</taxon>
        <taxon>Lyophyllaceae</taxon>
        <taxon>Sphagnurus</taxon>
    </lineage>
</organism>
<feature type="domain" description="Domain of unknown function at the cortex 1" evidence="2">
    <location>
        <begin position="376"/>
        <end position="483"/>
    </location>
</feature>
<feature type="compositionally biased region" description="Basic and acidic residues" evidence="1">
    <location>
        <begin position="185"/>
        <end position="201"/>
    </location>
</feature>
<comment type="caution">
    <text evidence="3">The sequence shown here is derived from an EMBL/GenBank/DDBJ whole genome shotgun (WGS) entry which is preliminary data.</text>
</comment>
<reference evidence="3" key="1">
    <citation type="submission" date="2021-02" db="EMBL/GenBank/DDBJ databases">
        <authorList>
            <person name="Nieuwenhuis M."/>
            <person name="Van De Peppel L.J.J."/>
        </authorList>
    </citation>
    <scope>NUCLEOTIDE SEQUENCE</scope>
    <source>
        <strain evidence="3">D49</strain>
    </source>
</reference>
<feature type="compositionally biased region" description="Low complexity" evidence="1">
    <location>
        <begin position="291"/>
        <end position="348"/>
    </location>
</feature>
<dbReference type="AlphaFoldDB" id="A0A9P7KJ77"/>
<feature type="compositionally biased region" description="Low complexity" evidence="1">
    <location>
        <begin position="156"/>
        <end position="183"/>
    </location>
</feature>
<name>A0A9P7KJ77_9AGAR</name>
<keyword evidence="4" id="KW-1185">Reference proteome</keyword>
<sequence>MAPASDSPPRLRVLAGTSAQPDALTPIRTGHTVRLASLRFEGELVVHIKGLDDGDGQGQGTSRSEEYFARPERVGVTWSIQVRGRFLQPVSADDVLFGNTFDRPLGLPWGSGAALKFMNYIDPTLEHDLTSQTKPWALSPLVATMPHLVHTRVPSYAPSSVASSPRSSLSRSESPSPSPENNYHQADKQQEESIGEEDKLNDLLTPRKSTFDDLITPRKSTFAVPPPPPLARRNDTITPANASTHYTYHTNADATEPNRDLDPDVDADTDTFPPRIPISDDTSQLHLARRGTGSSGNTSNASSASLASASSSSSSGGSYASAASSFRSGSGSSLSVHSQSGSVSEAGSGKNGKGGGMKKLAARVRKGKGGRKKDEEDGVAESRALGLETAAQRRAYFSSAAHRQEIVFGPQDVVTTDFCYGFLEFSPRLALRLPGGLSFDLMRYWDGQPVRFVCCERGPGSGAGGQEGVEGDPWGEVYWCVVIEMGE</sequence>
<feature type="region of interest" description="Disordered" evidence="1">
    <location>
        <begin position="156"/>
        <end position="380"/>
    </location>
</feature>
<feature type="domain" description="Domain of unknown function at the cortex 1" evidence="2">
    <location>
        <begin position="10"/>
        <end position="192"/>
    </location>
</feature>
<dbReference type="PANTHER" id="PTHR34826">
    <property type="entry name" value="UPF0590 PROTEIN C409.17C"/>
    <property type="match status" value="1"/>
</dbReference>
<gene>
    <name evidence="3" type="ORF">H0H81_012061</name>
</gene>
<dbReference type="PANTHER" id="PTHR34826:SF2">
    <property type="entry name" value="UPF0590 PROTEIN C409.17C"/>
    <property type="match status" value="1"/>
</dbReference>
<dbReference type="Pfam" id="PF08588">
    <property type="entry name" value="Duc1"/>
    <property type="match status" value="2"/>
</dbReference>
<feature type="compositionally biased region" description="Basic residues" evidence="1">
    <location>
        <begin position="360"/>
        <end position="371"/>
    </location>
</feature>
<accession>A0A9P7KJ77</accession>
<evidence type="ECO:0000256" key="1">
    <source>
        <dbReference type="SAM" id="MobiDB-lite"/>
    </source>
</evidence>
<proteinExistence type="predicted"/>